<dbReference type="Gene3D" id="3.40.50.150">
    <property type="entry name" value="Vaccinia Virus protein VP39"/>
    <property type="match status" value="1"/>
</dbReference>
<name>A0A0F9PFD3_9ZZZZ</name>
<dbReference type="CDD" id="cd00761">
    <property type="entry name" value="Glyco_tranf_GTA_type"/>
    <property type="match status" value="1"/>
</dbReference>
<dbReference type="GO" id="GO:0016758">
    <property type="term" value="F:hexosyltransferase activity"/>
    <property type="evidence" value="ECO:0007669"/>
    <property type="project" value="UniProtKB-ARBA"/>
</dbReference>
<dbReference type="SUPFAM" id="SSF53335">
    <property type="entry name" value="S-adenosyl-L-methionine-dependent methyltransferases"/>
    <property type="match status" value="1"/>
</dbReference>
<comment type="caution">
    <text evidence="3">The sequence shown here is derived from an EMBL/GenBank/DDBJ whole genome shotgun (WGS) entry which is preliminary data.</text>
</comment>
<dbReference type="AlphaFoldDB" id="A0A0F9PFD3"/>
<proteinExistence type="predicted"/>
<evidence type="ECO:0000259" key="2">
    <source>
        <dbReference type="Pfam" id="PF13649"/>
    </source>
</evidence>
<sequence>MQKTKFSFICPCYNDEDEIERMVNSLLDQDYNDFEVIIVNDGSTDNSKEIIDQLAKEHKKVSVVHLTKNKGACYARNVGAKQAKGEYYSFLPADALLYPGMLRIWVEQLEEYKDFDFLYGGYRITDKDYNPIQGMDFLFNPFDPYLLETNNYIDGSFPIRAKCFWEVAELMNKKGKQKSDGLWDPAVKSLNDWDFWLSVVIEGKRKGLYVQDIFFETTMPHEGGLSHDSSVNWLERMDYIKKKHGIPIRKKCVASIGASFHAKRLAYILDADYQQMPSRKPHHYDAIYVVGFYPEFATQQDQIFWNTTDQKHGKTNAKKIVHFVGTDIWQLRNISLNGLNIWKDYMKNGVDEVLVEADFTQKELKEILGIEAKIVPLLPAKLYKPMDLPDKFTVAVYMPAVNYAFYRPELMEDLAKEMPEVEFKFFGNPTQVGKHKSIKNIEYMAYVDDMDGFIKSCSATIRFPFHDGLSISLMEFLLAGRYAATNVPVRHAYHCPKSDLPSIKHALKEIQKTIKKQGINKKASDYWRKKLNHDKYRKTMAKIMGYDPKEYWEKRAEDWNLQAGNMMIEIQDVKDFYKKVNPKSVLDIGCGNGRWIELMEKWGLDLKHYNGMDVSEKLIKICKKKWPDLDFFTAALEEKFSQLYPKVDLIFSYTTLEHVKPENIENVVKQLKKIGKKLLLIEPTGFESRYYCHSHNYKELFNVIEERKLPDKTMYLIDLEK</sequence>
<protein>
    <recommendedName>
        <fullName evidence="4">Glycosyltransferase 2-like domain-containing protein</fullName>
    </recommendedName>
</protein>
<evidence type="ECO:0008006" key="4">
    <source>
        <dbReference type="Google" id="ProtNLM"/>
    </source>
</evidence>
<dbReference type="EMBL" id="LAZR01006446">
    <property type="protein sequence ID" value="KKM92062.1"/>
    <property type="molecule type" value="Genomic_DNA"/>
</dbReference>
<dbReference type="InterPro" id="IPR041698">
    <property type="entry name" value="Methyltransf_25"/>
</dbReference>
<dbReference type="Gene3D" id="3.90.550.10">
    <property type="entry name" value="Spore Coat Polysaccharide Biosynthesis Protein SpsA, Chain A"/>
    <property type="match status" value="1"/>
</dbReference>
<feature type="domain" description="Methyltransferase" evidence="2">
    <location>
        <begin position="585"/>
        <end position="674"/>
    </location>
</feature>
<dbReference type="SUPFAM" id="SSF53448">
    <property type="entry name" value="Nucleotide-diphospho-sugar transferases"/>
    <property type="match status" value="1"/>
</dbReference>
<dbReference type="PANTHER" id="PTHR22916">
    <property type="entry name" value="GLYCOSYLTRANSFERASE"/>
    <property type="match status" value="1"/>
</dbReference>
<dbReference type="Pfam" id="PF00535">
    <property type="entry name" value="Glycos_transf_2"/>
    <property type="match status" value="1"/>
</dbReference>
<dbReference type="SUPFAM" id="SSF53756">
    <property type="entry name" value="UDP-Glycosyltransferase/glycogen phosphorylase"/>
    <property type="match status" value="1"/>
</dbReference>
<dbReference type="Pfam" id="PF13649">
    <property type="entry name" value="Methyltransf_25"/>
    <property type="match status" value="1"/>
</dbReference>
<dbReference type="CDD" id="cd02440">
    <property type="entry name" value="AdoMet_MTases"/>
    <property type="match status" value="1"/>
</dbReference>
<evidence type="ECO:0000259" key="1">
    <source>
        <dbReference type="Pfam" id="PF00535"/>
    </source>
</evidence>
<reference evidence="3" key="1">
    <citation type="journal article" date="2015" name="Nature">
        <title>Complex archaea that bridge the gap between prokaryotes and eukaryotes.</title>
        <authorList>
            <person name="Spang A."/>
            <person name="Saw J.H."/>
            <person name="Jorgensen S.L."/>
            <person name="Zaremba-Niedzwiedzka K."/>
            <person name="Martijn J."/>
            <person name="Lind A.E."/>
            <person name="van Eijk R."/>
            <person name="Schleper C."/>
            <person name="Guy L."/>
            <person name="Ettema T.J."/>
        </authorList>
    </citation>
    <scope>NUCLEOTIDE SEQUENCE</scope>
</reference>
<dbReference type="PANTHER" id="PTHR22916:SF3">
    <property type="entry name" value="UDP-GLCNAC:BETAGAL BETA-1,3-N-ACETYLGLUCOSAMINYLTRANSFERASE-LIKE PROTEIN 1"/>
    <property type="match status" value="1"/>
</dbReference>
<dbReference type="InterPro" id="IPR029044">
    <property type="entry name" value="Nucleotide-diphossugar_trans"/>
</dbReference>
<gene>
    <name evidence="3" type="ORF">LCGC14_1222190</name>
</gene>
<accession>A0A0F9PFD3</accession>
<feature type="domain" description="Glycosyltransferase 2-like" evidence="1">
    <location>
        <begin position="7"/>
        <end position="139"/>
    </location>
</feature>
<evidence type="ECO:0000313" key="3">
    <source>
        <dbReference type="EMBL" id="KKM92062.1"/>
    </source>
</evidence>
<dbReference type="InterPro" id="IPR029063">
    <property type="entry name" value="SAM-dependent_MTases_sf"/>
</dbReference>
<organism evidence="3">
    <name type="scientific">marine sediment metagenome</name>
    <dbReference type="NCBI Taxonomy" id="412755"/>
    <lineage>
        <taxon>unclassified sequences</taxon>
        <taxon>metagenomes</taxon>
        <taxon>ecological metagenomes</taxon>
    </lineage>
</organism>
<dbReference type="InterPro" id="IPR001173">
    <property type="entry name" value="Glyco_trans_2-like"/>
</dbReference>